<dbReference type="Proteomes" id="UP000268727">
    <property type="component" value="Unassembled WGS sequence"/>
</dbReference>
<organism evidence="1 2">
    <name type="scientific">Saccharothrix texasensis</name>
    <dbReference type="NCBI Taxonomy" id="103734"/>
    <lineage>
        <taxon>Bacteria</taxon>
        <taxon>Bacillati</taxon>
        <taxon>Actinomycetota</taxon>
        <taxon>Actinomycetes</taxon>
        <taxon>Pseudonocardiales</taxon>
        <taxon>Pseudonocardiaceae</taxon>
        <taxon>Saccharothrix</taxon>
    </lineage>
</organism>
<dbReference type="AlphaFoldDB" id="A0A3N1HIC8"/>
<sequence>MPELPESDRVAEVGRRARAGVTAASPVLDCPPAVVERPFPAVEADGPVADESAVNALLCVHGGGTHISYRAELGHDVATVVRAMNSLAPKEVHEMRDMACPVPARREHQIGLGYPDGSRRVVRIDMNCLLLPRDEVFRFGDVTRPLEEFAAIVRADGGEFPYAPGDW</sequence>
<dbReference type="RefSeq" id="WP_148089048.1">
    <property type="nucleotide sequence ID" value="NZ_RJKM01000001.1"/>
</dbReference>
<gene>
    <name evidence="1" type="ORF">EDD40_7766</name>
</gene>
<comment type="caution">
    <text evidence="1">The sequence shown here is derived from an EMBL/GenBank/DDBJ whole genome shotgun (WGS) entry which is preliminary data.</text>
</comment>
<accession>A0A3N1HIC8</accession>
<protein>
    <submittedName>
        <fullName evidence="1">Uncharacterized protein</fullName>
    </submittedName>
</protein>
<proteinExistence type="predicted"/>
<evidence type="ECO:0000313" key="1">
    <source>
        <dbReference type="EMBL" id="ROP42268.1"/>
    </source>
</evidence>
<keyword evidence="2" id="KW-1185">Reference proteome</keyword>
<name>A0A3N1HIC8_9PSEU</name>
<dbReference type="EMBL" id="RJKM01000001">
    <property type="protein sequence ID" value="ROP42268.1"/>
    <property type="molecule type" value="Genomic_DNA"/>
</dbReference>
<reference evidence="1 2" key="1">
    <citation type="submission" date="2018-11" db="EMBL/GenBank/DDBJ databases">
        <title>Sequencing the genomes of 1000 actinobacteria strains.</title>
        <authorList>
            <person name="Klenk H.-P."/>
        </authorList>
    </citation>
    <scope>NUCLEOTIDE SEQUENCE [LARGE SCALE GENOMIC DNA]</scope>
    <source>
        <strain evidence="1 2">DSM 44231</strain>
    </source>
</reference>
<evidence type="ECO:0000313" key="2">
    <source>
        <dbReference type="Proteomes" id="UP000268727"/>
    </source>
</evidence>
<dbReference type="OrthoDB" id="3695814at2"/>